<reference evidence="4" key="1">
    <citation type="journal article" date="2019" name="Int. J. Syst. Evol. Microbiol.">
        <title>The Global Catalogue of Microorganisms (GCM) 10K type strain sequencing project: providing services to taxonomists for standard genome sequencing and annotation.</title>
        <authorList>
            <consortium name="The Broad Institute Genomics Platform"/>
            <consortium name="The Broad Institute Genome Sequencing Center for Infectious Disease"/>
            <person name="Wu L."/>
            <person name="Ma J."/>
        </authorList>
    </citation>
    <scope>NUCLEOTIDE SEQUENCE [LARGE SCALE GENOMIC DNA]</scope>
    <source>
        <strain evidence="4">JCM 17326</strain>
    </source>
</reference>
<accession>A0ABP6ZRP1</accession>
<evidence type="ECO:0000259" key="2">
    <source>
        <dbReference type="PROSITE" id="PS51898"/>
    </source>
</evidence>
<name>A0ABP6ZRP1_9ACTN</name>
<evidence type="ECO:0000256" key="1">
    <source>
        <dbReference type="ARBA" id="ARBA00023172"/>
    </source>
</evidence>
<dbReference type="InterPro" id="IPR013762">
    <property type="entry name" value="Integrase-like_cat_sf"/>
</dbReference>
<sequence>MTASCSPSFTLYDSGVRIGEALGLRHEDIAAAERAVSIIPRVNDNRARSKSKEQRTIPVSGELIRLWGDYLHDEYGDLDSDYVFVNLFCEPRGQAWSYPAVYDLVLRLRRRSGIDFDPHWYRHTMATRALRDGVPIEVVSKLLGHTSVTTTSGIYGHLTPEDARKALEAAGWFTGTEVRL</sequence>
<keyword evidence="1" id="KW-0233">DNA recombination</keyword>
<evidence type="ECO:0000313" key="4">
    <source>
        <dbReference type="Proteomes" id="UP001500630"/>
    </source>
</evidence>
<proteinExistence type="predicted"/>
<dbReference type="InterPro" id="IPR050090">
    <property type="entry name" value="Tyrosine_recombinase_XerCD"/>
</dbReference>
<comment type="caution">
    <text evidence="3">The sequence shown here is derived from an EMBL/GenBank/DDBJ whole genome shotgun (WGS) entry which is preliminary data.</text>
</comment>
<dbReference type="Pfam" id="PF00589">
    <property type="entry name" value="Phage_integrase"/>
    <property type="match status" value="1"/>
</dbReference>
<dbReference type="PROSITE" id="PS51898">
    <property type="entry name" value="TYR_RECOMBINASE"/>
    <property type="match status" value="1"/>
</dbReference>
<dbReference type="Gene3D" id="1.10.443.10">
    <property type="entry name" value="Intergrase catalytic core"/>
    <property type="match status" value="1"/>
</dbReference>
<dbReference type="InterPro" id="IPR002104">
    <property type="entry name" value="Integrase_catalytic"/>
</dbReference>
<evidence type="ECO:0000313" key="3">
    <source>
        <dbReference type="EMBL" id="GAA3616154.1"/>
    </source>
</evidence>
<gene>
    <name evidence="3" type="ORF">GCM10022419_121820</name>
</gene>
<keyword evidence="4" id="KW-1185">Reference proteome</keyword>
<dbReference type="InterPro" id="IPR011010">
    <property type="entry name" value="DNA_brk_join_enz"/>
</dbReference>
<organism evidence="3 4">
    <name type="scientific">Nonomuraea rosea</name>
    <dbReference type="NCBI Taxonomy" id="638574"/>
    <lineage>
        <taxon>Bacteria</taxon>
        <taxon>Bacillati</taxon>
        <taxon>Actinomycetota</taxon>
        <taxon>Actinomycetes</taxon>
        <taxon>Streptosporangiales</taxon>
        <taxon>Streptosporangiaceae</taxon>
        <taxon>Nonomuraea</taxon>
    </lineage>
</organism>
<dbReference type="Proteomes" id="UP001500630">
    <property type="component" value="Unassembled WGS sequence"/>
</dbReference>
<dbReference type="PANTHER" id="PTHR30349">
    <property type="entry name" value="PHAGE INTEGRASE-RELATED"/>
    <property type="match status" value="1"/>
</dbReference>
<dbReference type="SUPFAM" id="SSF56349">
    <property type="entry name" value="DNA breaking-rejoining enzymes"/>
    <property type="match status" value="1"/>
</dbReference>
<dbReference type="EMBL" id="BAABDQ010000053">
    <property type="protein sequence ID" value="GAA3616154.1"/>
    <property type="molecule type" value="Genomic_DNA"/>
</dbReference>
<feature type="domain" description="Tyr recombinase" evidence="2">
    <location>
        <begin position="1"/>
        <end position="168"/>
    </location>
</feature>
<dbReference type="RefSeq" id="WP_345577236.1">
    <property type="nucleotide sequence ID" value="NZ_BAABDQ010000053.1"/>
</dbReference>
<protein>
    <recommendedName>
        <fullName evidence="2">Tyr recombinase domain-containing protein</fullName>
    </recommendedName>
</protein>